<feature type="transmembrane region" description="Helical" evidence="6">
    <location>
        <begin position="50"/>
        <end position="71"/>
    </location>
</feature>
<dbReference type="Pfam" id="PF08395">
    <property type="entry name" value="7tm_7"/>
    <property type="match status" value="1"/>
</dbReference>
<keyword evidence="4 6" id="KW-1133">Transmembrane helix</keyword>
<evidence type="ECO:0000313" key="8">
    <source>
        <dbReference type="Proteomes" id="UP000838878"/>
    </source>
</evidence>
<dbReference type="EMBL" id="OV170221">
    <property type="protein sequence ID" value="CAH0713876.1"/>
    <property type="molecule type" value="Genomic_DNA"/>
</dbReference>
<evidence type="ECO:0000256" key="3">
    <source>
        <dbReference type="ARBA" id="ARBA00022692"/>
    </source>
</evidence>
<evidence type="ECO:0000256" key="4">
    <source>
        <dbReference type="ARBA" id="ARBA00022989"/>
    </source>
</evidence>
<dbReference type="InterPro" id="IPR013604">
    <property type="entry name" value="7TM_chemorcpt"/>
</dbReference>
<sequence length="244" mass="28318">MTINVKDGCAVNDAIVLVMKVARWFGIAPVRFVKLKTKTSERQGISMKRYFQCLIFVFIFCAWVLEVADMWKYKEWFTLYVHWQNFAVISILVMMEFQFILIAMYINTGFKAINESLYNIVSNFYEESSEKLLKTHILKLPVNSINAAIDTIGMTNQRYPDMKIKQKLKLARKIREVSQCYVDVCDVLRDLSSSESIILFLQLITTIVHIVITSFNAVKMINLENRDGCQNSYLARTNNVPHNV</sequence>
<keyword evidence="3 6" id="KW-0812">Transmembrane</keyword>
<keyword evidence="8" id="KW-1185">Reference proteome</keyword>
<comment type="subcellular location">
    <subcellularLocation>
        <location evidence="1">Cell membrane</location>
        <topology evidence="1">Multi-pass membrane protein</topology>
    </subcellularLocation>
</comment>
<name>A0A8J9Y3W7_9NEOP</name>
<protein>
    <recommendedName>
        <fullName evidence="9">Gustatory receptor</fullName>
    </recommendedName>
</protein>
<evidence type="ECO:0000256" key="2">
    <source>
        <dbReference type="ARBA" id="ARBA00022475"/>
    </source>
</evidence>
<evidence type="ECO:0000256" key="5">
    <source>
        <dbReference type="ARBA" id="ARBA00023136"/>
    </source>
</evidence>
<organism evidence="7 8">
    <name type="scientific">Brenthis ino</name>
    <name type="common">lesser marbled fritillary</name>
    <dbReference type="NCBI Taxonomy" id="405034"/>
    <lineage>
        <taxon>Eukaryota</taxon>
        <taxon>Metazoa</taxon>
        <taxon>Ecdysozoa</taxon>
        <taxon>Arthropoda</taxon>
        <taxon>Hexapoda</taxon>
        <taxon>Insecta</taxon>
        <taxon>Pterygota</taxon>
        <taxon>Neoptera</taxon>
        <taxon>Endopterygota</taxon>
        <taxon>Lepidoptera</taxon>
        <taxon>Glossata</taxon>
        <taxon>Ditrysia</taxon>
        <taxon>Papilionoidea</taxon>
        <taxon>Nymphalidae</taxon>
        <taxon>Heliconiinae</taxon>
        <taxon>Argynnini</taxon>
        <taxon>Brenthis</taxon>
    </lineage>
</organism>
<evidence type="ECO:0000256" key="6">
    <source>
        <dbReference type="SAM" id="Phobius"/>
    </source>
</evidence>
<dbReference type="Proteomes" id="UP000838878">
    <property type="component" value="Chromosome 1"/>
</dbReference>
<evidence type="ECO:0000256" key="1">
    <source>
        <dbReference type="ARBA" id="ARBA00004651"/>
    </source>
</evidence>
<proteinExistence type="predicted"/>
<dbReference type="GO" id="GO:0005886">
    <property type="term" value="C:plasma membrane"/>
    <property type="evidence" value="ECO:0007669"/>
    <property type="project" value="UniProtKB-SubCell"/>
</dbReference>
<keyword evidence="2" id="KW-1003">Cell membrane</keyword>
<evidence type="ECO:0008006" key="9">
    <source>
        <dbReference type="Google" id="ProtNLM"/>
    </source>
</evidence>
<dbReference type="GO" id="GO:0050909">
    <property type="term" value="P:sensory perception of taste"/>
    <property type="evidence" value="ECO:0007669"/>
    <property type="project" value="InterPro"/>
</dbReference>
<keyword evidence="5 6" id="KW-0472">Membrane</keyword>
<reference evidence="7" key="1">
    <citation type="submission" date="2021-12" db="EMBL/GenBank/DDBJ databases">
        <authorList>
            <person name="Martin H S."/>
        </authorList>
    </citation>
    <scope>NUCLEOTIDE SEQUENCE</scope>
</reference>
<gene>
    <name evidence="7" type="ORF">BINO364_LOCUS977</name>
</gene>
<feature type="transmembrane region" description="Helical" evidence="6">
    <location>
        <begin position="197"/>
        <end position="218"/>
    </location>
</feature>
<evidence type="ECO:0000313" key="7">
    <source>
        <dbReference type="EMBL" id="CAH0713876.1"/>
    </source>
</evidence>
<feature type="transmembrane region" description="Helical" evidence="6">
    <location>
        <begin position="83"/>
        <end position="106"/>
    </location>
</feature>
<dbReference type="OrthoDB" id="6478931at2759"/>
<dbReference type="AlphaFoldDB" id="A0A8J9Y3W7"/>
<feature type="non-terminal residue" evidence="7">
    <location>
        <position position="244"/>
    </location>
</feature>
<accession>A0A8J9Y3W7</accession>